<keyword evidence="2" id="KW-0479">Metal-binding</keyword>
<organism evidence="4 5">
    <name type="scientific">Pseudo-nitzschia multistriata</name>
    <dbReference type="NCBI Taxonomy" id="183589"/>
    <lineage>
        <taxon>Eukaryota</taxon>
        <taxon>Sar</taxon>
        <taxon>Stramenopiles</taxon>
        <taxon>Ochrophyta</taxon>
        <taxon>Bacillariophyta</taxon>
        <taxon>Bacillariophyceae</taxon>
        <taxon>Bacillariophycidae</taxon>
        <taxon>Bacillariales</taxon>
        <taxon>Bacillariaceae</taxon>
        <taxon>Pseudo-nitzschia</taxon>
    </lineage>
</organism>
<sequence>MDHKVFRELVDLFAPVWNKFTVNNNNEIVEVPSYPSGKPKGKKREVDAVCAIGLVLYWYRTRGSVARSMAMAFGLTSTVMYKWLKFARRVLLVALHKHPDAMVSVPTEEEVNVYVNAIGEKYPRLGEKRVWAAADGLKSAIEASEDWFKQRAFYNAWKENTFVNSVFVFAPDGRIRISVFNCPGAWHDSAIADHGVYDRIEEVHTQSNAKVVVDSAFALKDKEHILIKSSQHDPEQEDLLLINRDATSLRQMSEWGMRMIQGQFPRIKDRMFLEEHGDRKIIMSLLVNLYNYQCSNIGHNQILSTFMKTPAATEADVGSPYQSIDLARGFFHVGREISPDANGLF</sequence>
<protein>
    <recommendedName>
        <fullName evidence="3">DDE Tnp4 domain-containing protein</fullName>
    </recommendedName>
</protein>
<keyword evidence="5" id="KW-1185">Reference proteome</keyword>
<name>A0A448Z5C4_9STRA</name>
<proteinExistence type="predicted"/>
<dbReference type="InterPro" id="IPR027806">
    <property type="entry name" value="HARBI1_dom"/>
</dbReference>
<gene>
    <name evidence="4" type="ORF">PSNMU_V1.4_AUG-EV-PASAV3_0038310</name>
</gene>
<evidence type="ECO:0000256" key="1">
    <source>
        <dbReference type="ARBA" id="ARBA00001968"/>
    </source>
</evidence>
<evidence type="ECO:0000313" key="4">
    <source>
        <dbReference type="EMBL" id="VEU37224.1"/>
    </source>
</evidence>
<reference evidence="4 5" key="1">
    <citation type="submission" date="2019-01" db="EMBL/GenBank/DDBJ databases">
        <authorList>
            <person name="Ferrante I. M."/>
        </authorList>
    </citation>
    <scope>NUCLEOTIDE SEQUENCE [LARGE SCALE GENOMIC DNA]</scope>
    <source>
        <strain evidence="4 5">B856</strain>
    </source>
</reference>
<dbReference type="PANTHER" id="PTHR48471:SF1">
    <property type="entry name" value="DDE TNP4 DOMAIN-CONTAINING PROTEIN"/>
    <property type="match status" value="1"/>
</dbReference>
<dbReference type="GO" id="GO:0046872">
    <property type="term" value="F:metal ion binding"/>
    <property type="evidence" value="ECO:0007669"/>
    <property type="project" value="UniProtKB-KW"/>
</dbReference>
<dbReference type="Proteomes" id="UP000291116">
    <property type="component" value="Unassembled WGS sequence"/>
</dbReference>
<dbReference type="Pfam" id="PF13359">
    <property type="entry name" value="DDE_Tnp_4"/>
    <property type="match status" value="1"/>
</dbReference>
<accession>A0A448Z5C4</accession>
<evidence type="ECO:0000259" key="3">
    <source>
        <dbReference type="Pfam" id="PF13359"/>
    </source>
</evidence>
<evidence type="ECO:0000313" key="5">
    <source>
        <dbReference type="Proteomes" id="UP000291116"/>
    </source>
</evidence>
<dbReference type="EMBL" id="CAACVS010000116">
    <property type="protein sequence ID" value="VEU37224.1"/>
    <property type="molecule type" value="Genomic_DNA"/>
</dbReference>
<dbReference type="OrthoDB" id="45778at2759"/>
<dbReference type="PANTHER" id="PTHR48471">
    <property type="entry name" value="DDE TNP4 DOMAIN-CONTAINING PROTEIN"/>
    <property type="match status" value="1"/>
</dbReference>
<dbReference type="AlphaFoldDB" id="A0A448Z5C4"/>
<comment type="cofactor">
    <cofactor evidence="1">
        <name>a divalent metal cation</name>
        <dbReference type="ChEBI" id="CHEBI:60240"/>
    </cofactor>
</comment>
<feature type="domain" description="DDE Tnp4" evidence="3">
    <location>
        <begin position="135"/>
        <end position="291"/>
    </location>
</feature>
<evidence type="ECO:0000256" key="2">
    <source>
        <dbReference type="ARBA" id="ARBA00022723"/>
    </source>
</evidence>